<protein>
    <submittedName>
        <fullName evidence="1">KLLA0E17117p</fullName>
    </submittedName>
</protein>
<dbReference type="OMA" id="FVENECK"/>
<gene>
    <name evidence="1" type="ORF">KLLA0_E17117g</name>
</gene>
<dbReference type="PaxDb" id="284590-Q6CMW8"/>
<dbReference type="STRING" id="284590.Q6CMW8"/>
<dbReference type="HOGENOM" id="CLU_073166_0_0_1"/>
<dbReference type="EMBL" id="CR382125">
    <property type="protein sequence ID" value="CAG99808.1"/>
    <property type="molecule type" value="Genomic_DNA"/>
</dbReference>
<proteinExistence type="predicted"/>
<evidence type="ECO:0000313" key="1">
    <source>
        <dbReference type="EMBL" id="CAG99808.1"/>
    </source>
</evidence>
<dbReference type="InParanoid" id="Q6CMW8"/>
<keyword evidence="2" id="KW-1185">Reference proteome</keyword>
<dbReference type="InterPro" id="IPR021211">
    <property type="entry name" value="SAM35"/>
</dbReference>
<dbReference type="AlphaFoldDB" id="Q6CMW8"/>
<evidence type="ECO:0000313" key="2">
    <source>
        <dbReference type="Proteomes" id="UP000000598"/>
    </source>
</evidence>
<dbReference type="Proteomes" id="UP000000598">
    <property type="component" value="Chromosome E"/>
</dbReference>
<accession>Q6CMW8</accession>
<dbReference type="KEGG" id="kla:KLLA0_E17117g"/>
<reference evidence="1 2" key="1">
    <citation type="journal article" date="2004" name="Nature">
        <title>Genome evolution in yeasts.</title>
        <authorList>
            <consortium name="Genolevures"/>
            <person name="Dujon B."/>
            <person name="Sherman D."/>
            <person name="Fischer G."/>
            <person name="Durrens P."/>
            <person name="Casaregola S."/>
            <person name="Lafontaine I."/>
            <person name="de Montigny J."/>
            <person name="Marck C."/>
            <person name="Neuveglise C."/>
            <person name="Talla E."/>
            <person name="Goffard N."/>
            <person name="Frangeul L."/>
            <person name="Aigle M."/>
            <person name="Anthouard V."/>
            <person name="Babour A."/>
            <person name="Barbe V."/>
            <person name="Barnay S."/>
            <person name="Blanchin S."/>
            <person name="Beckerich J.M."/>
            <person name="Beyne E."/>
            <person name="Bleykasten C."/>
            <person name="Boisrame A."/>
            <person name="Boyer J."/>
            <person name="Cattolico L."/>
            <person name="Confanioleri F."/>
            <person name="de Daruvar A."/>
            <person name="Despons L."/>
            <person name="Fabre E."/>
            <person name="Fairhead C."/>
            <person name="Ferry-Dumazet H."/>
            <person name="Groppi A."/>
            <person name="Hantraye F."/>
            <person name="Hennequin C."/>
            <person name="Jauniaux N."/>
            <person name="Joyet P."/>
            <person name="Kachouri R."/>
            <person name="Kerrest A."/>
            <person name="Koszul R."/>
            <person name="Lemaire M."/>
            <person name="Lesur I."/>
            <person name="Ma L."/>
            <person name="Muller H."/>
            <person name="Nicaud J.M."/>
            <person name="Nikolski M."/>
            <person name="Oztas S."/>
            <person name="Ozier-Kalogeropoulos O."/>
            <person name="Pellenz S."/>
            <person name="Potier S."/>
            <person name="Richard G.F."/>
            <person name="Straub M.L."/>
            <person name="Suleau A."/>
            <person name="Swennene D."/>
            <person name="Tekaia F."/>
            <person name="Wesolowski-Louvel M."/>
            <person name="Westhof E."/>
            <person name="Wirth B."/>
            <person name="Zeniou-Meyer M."/>
            <person name="Zivanovic I."/>
            <person name="Bolotin-Fukuhara M."/>
            <person name="Thierry A."/>
            <person name="Bouchier C."/>
            <person name="Caudron B."/>
            <person name="Scarpelli C."/>
            <person name="Gaillardin C."/>
            <person name="Weissenbach J."/>
            <person name="Wincker P."/>
            <person name="Souciet J.L."/>
        </authorList>
    </citation>
    <scope>NUCLEOTIDE SEQUENCE [LARGE SCALE GENOMIC DNA]</scope>
    <source>
        <strain evidence="2">ATCC 8585 / CBS 2359 / DSM 70799 / NBRC 1267 / NRRL Y-1140 / WM37</strain>
    </source>
</reference>
<organism evidence="1 2">
    <name type="scientific">Kluyveromyces lactis (strain ATCC 8585 / CBS 2359 / DSM 70799 / NBRC 1267 / NRRL Y-1140 / WM37)</name>
    <name type="common">Yeast</name>
    <name type="synonym">Candida sphaerica</name>
    <dbReference type="NCBI Taxonomy" id="284590"/>
    <lineage>
        <taxon>Eukaryota</taxon>
        <taxon>Fungi</taxon>
        <taxon>Dikarya</taxon>
        <taxon>Ascomycota</taxon>
        <taxon>Saccharomycotina</taxon>
        <taxon>Saccharomycetes</taxon>
        <taxon>Saccharomycetales</taxon>
        <taxon>Saccharomycetaceae</taxon>
        <taxon>Kluyveromyces</taxon>
    </lineage>
</organism>
<name>Q6CMW8_KLULA</name>
<dbReference type="eggNOG" id="ENOG502RXPE">
    <property type="taxonomic scope" value="Eukaryota"/>
</dbReference>
<dbReference type="Pfam" id="PF10806">
    <property type="entry name" value="SAM35"/>
    <property type="match status" value="1"/>
</dbReference>
<dbReference type="FunCoup" id="Q6CMW8">
    <property type="interactions" value="80"/>
</dbReference>
<sequence length="334" mass="38072">MVSILAVPGPLKTFFDKFPLKTFEYVNDEDKAMDYQISQRSAYFEGPDAVQSSKDDVFQLGVYQIVRDSETGVLLASDPWGLFAELSLSKKNNLKLPSEGFNANGTNAPTKRRLQHSMCVLSPRASVTKSLPILVEGFTKRHVRSTESINEILYSRIATGEHTMYLKLINTIVYDGYIVDLLCNVPSNKFCELYAHINERETSITNWVTIQDTKTTILERNGFQIRHEVLSKYLVELKYPIRTPRVTQLAELSENIILETINCLERLQTHWKGSSKSEPDSTTNLNKYQYIDLALVSYILAIAQLGSESVLNQWLQTNGQYLLQYSYQLLKKCS</sequence>